<protein>
    <submittedName>
        <fullName evidence="1">DUF4244 domain-containing protein</fullName>
    </submittedName>
</protein>
<dbReference type="EMBL" id="CP047020">
    <property type="protein sequence ID" value="QHA06011.1"/>
    <property type="molecule type" value="Genomic_DNA"/>
</dbReference>
<gene>
    <name evidence="1" type="ORF">GQF42_24405</name>
</gene>
<dbReference type="InterPro" id="IPR025338">
    <property type="entry name" value="DUF4244"/>
</dbReference>
<evidence type="ECO:0000313" key="2">
    <source>
        <dbReference type="Proteomes" id="UP000436138"/>
    </source>
</evidence>
<keyword evidence="2" id="KW-1185">Reference proteome</keyword>
<proteinExistence type="predicted"/>
<dbReference type="Pfam" id="PF14029">
    <property type="entry name" value="DUF4244"/>
    <property type="match status" value="1"/>
</dbReference>
<reference evidence="1 2" key="1">
    <citation type="submission" date="2019-12" db="EMBL/GenBank/DDBJ databases">
        <title>Streptomyces sp. strain T44 isolated from rhizosphere soil of Broussonetia papyrifera.</title>
        <authorList>
            <person name="Mo P."/>
        </authorList>
    </citation>
    <scope>NUCLEOTIDE SEQUENCE [LARGE SCALE GENOMIC DNA]</scope>
    <source>
        <strain evidence="1 2">T44</strain>
    </source>
</reference>
<dbReference type="KEGG" id="sbro:GQF42_24405"/>
<evidence type="ECO:0000313" key="1">
    <source>
        <dbReference type="EMBL" id="QHA06011.1"/>
    </source>
</evidence>
<sequence>MNGKIRETAVRLRERCRQDAGMVTSEYAMGIIVILGS</sequence>
<dbReference type="AlphaFoldDB" id="A0A6I6N6E7"/>
<accession>A0A6I6N6E7</accession>
<organism evidence="1 2">
    <name type="scientific">Streptomyces broussonetiae</name>
    <dbReference type="NCBI Taxonomy" id="2686304"/>
    <lineage>
        <taxon>Bacteria</taxon>
        <taxon>Bacillati</taxon>
        <taxon>Actinomycetota</taxon>
        <taxon>Actinomycetes</taxon>
        <taxon>Kitasatosporales</taxon>
        <taxon>Streptomycetaceae</taxon>
        <taxon>Streptomyces</taxon>
    </lineage>
</organism>
<name>A0A6I6N6E7_9ACTN</name>
<dbReference type="Proteomes" id="UP000436138">
    <property type="component" value="Chromosome"/>
</dbReference>